<dbReference type="SUPFAM" id="SSF55136">
    <property type="entry name" value="Probable bacterial effector-binding domain"/>
    <property type="match status" value="1"/>
</dbReference>
<evidence type="ECO:0000313" key="2">
    <source>
        <dbReference type="Proteomes" id="UP000053405"/>
    </source>
</evidence>
<reference evidence="1 2" key="1">
    <citation type="submission" date="2012-12" db="EMBL/GenBank/DDBJ databases">
        <title>Whole genome shotgun sequence of Gordonia hirsuta NBRC 16056.</title>
        <authorList>
            <person name="Isaki-Nakamura S."/>
            <person name="Hosoyama A."/>
            <person name="Tsuchikane K."/>
            <person name="Katsumata H."/>
            <person name="Baba S."/>
            <person name="Yamazaki S."/>
            <person name="Fujita N."/>
        </authorList>
    </citation>
    <scope>NUCLEOTIDE SEQUENCE [LARGE SCALE GENOMIC DNA]</scope>
    <source>
        <strain evidence="1 2">NBRC 16056</strain>
    </source>
</reference>
<organism evidence="1 2">
    <name type="scientific">Gordonia hirsuta DSM 44140 = NBRC 16056</name>
    <dbReference type="NCBI Taxonomy" id="1121927"/>
    <lineage>
        <taxon>Bacteria</taxon>
        <taxon>Bacillati</taxon>
        <taxon>Actinomycetota</taxon>
        <taxon>Actinomycetes</taxon>
        <taxon>Mycobacteriales</taxon>
        <taxon>Gordoniaceae</taxon>
        <taxon>Gordonia</taxon>
    </lineage>
</organism>
<protein>
    <submittedName>
        <fullName evidence="1">Putative transcriptional regulator</fullName>
    </submittedName>
</protein>
<gene>
    <name evidence="1" type="ORF">GOHSU_14_00840</name>
</gene>
<dbReference type="STRING" id="1121927.GOHSU_14_00840"/>
<keyword evidence="2" id="KW-1185">Reference proteome</keyword>
<dbReference type="EMBL" id="BANT01000014">
    <property type="protein sequence ID" value="GAC56917.1"/>
    <property type="molecule type" value="Genomic_DNA"/>
</dbReference>
<comment type="caution">
    <text evidence="1">The sequence shown here is derived from an EMBL/GenBank/DDBJ whole genome shotgun (WGS) entry which is preliminary data.</text>
</comment>
<dbReference type="AlphaFoldDB" id="L7LA35"/>
<dbReference type="RefSeq" id="WP_005938073.1">
    <property type="nucleotide sequence ID" value="NZ_ATVK01000046.1"/>
</dbReference>
<name>L7LA35_9ACTN</name>
<dbReference type="InterPro" id="IPR011256">
    <property type="entry name" value="Reg_factor_effector_dom_sf"/>
</dbReference>
<dbReference type="Gene3D" id="3.20.80.10">
    <property type="entry name" value="Regulatory factor, effector binding domain"/>
    <property type="match status" value="1"/>
</dbReference>
<dbReference type="eggNOG" id="COG4978">
    <property type="taxonomic scope" value="Bacteria"/>
</dbReference>
<dbReference type="OrthoDB" id="64208at2"/>
<accession>L7LA35</accession>
<dbReference type="Proteomes" id="UP000053405">
    <property type="component" value="Unassembled WGS sequence"/>
</dbReference>
<sequence>MTAPLILREEPFTEPTVVDLPEGIVTVTEFAEAVSAAELPAIFDAGFPALAAFGPIGPGYALYSGRPSGWFDLEIGFPITAASAAQAHAAGAIPSTFPSGPALVLSHLGPYDGLDHTRERLLHEFTERELGPPRLLAEIFLADPSASAPADLRADLLVAY</sequence>
<proteinExistence type="predicted"/>
<evidence type="ECO:0000313" key="1">
    <source>
        <dbReference type="EMBL" id="GAC56917.1"/>
    </source>
</evidence>